<organism evidence="1 2">
    <name type="scientific">Thermosulfurimonas dismutans</name>
    <dbReference type="NCBI Taxonomy" id="999894"/>
    <lineage>
        <taxon>Bacteria</taxon>
        <taxon>Pseudomonadati</taxon>
        <taxon>Thermodesulfobacteriota</taxon>
        <taxon>Thermodesulfobacteria</taxon>
        <taxon>Thermodesulfobacteriales</taxon>
        <taxon>Thermodesulfobacteriaceae</taxon>
        <taxon>Thermosulfurimonas</taxon>
    </lineage>
</organism>
<dbReference type="EMBL" id="LWLG01000019">
    <property type="protein sequence ID" value="OAQ19934.1"/>
    <property type="molecule type" value="Genomic_DNA"/>
</dbReference>
<evidence type="ECO:0000313" key="1">
    <source>
        <dbReference type="EMBL" id="OAQ19934.1"/>
    </source>
</evidence>
<sequence length="38" mass="4601">MLMMRKGNRGFFHFWGRQFDNLWALITTTRTNPINSQN</sequence>
<keyword evidence="2" id="KW-1185">Reference proteome</keyword>
<protein>
    <submittedName>
        <fullName evidence="1">Uncharacterized protein</fullName>
    </submittedName>
</protein>
<accession>A0A179D1I8</accession>
<evidence type="ECO:0000313" key="2">
    <source>
        <dbReference type="Proteomes" id="UP000078390"/>
    </source>
</evidence>
<dbReference type="Proteomes" id="UP000078390">
    <property type="component" value="Unassembled WGS sequence"/>
</dbReference>
<dbReference type="AlphaFoldDB" id="A0A179D1I8"/>
<reference evidence="1 2" key="1">
    <citation type="submission" date="2016-04" db="EMBL/GenBank/DDBJ databases">
        <title>Genome analysis of Thermosulfurimonas dismutans, the first thermophilic sulfur-disproportionating bacterium of the phylum Thermodesulfobacteria.</title>
        <authorList>
            <person name="Mardanov A.V."/>
            <person name="Beletsky A.V."/>
            <person name="Kadnikov V.V."/>
            <person name="Slobodkin A.I."/>
            <person name="Ravin N.V."/>
        </authorList>
    </citation>
    <scope>NUCLEOTIDE SEQUENCE [LARGE SCALE GENOMIC DNA]</scope>
    <source>
        <strain evidence="1 2">S95</strain>
    </source>
</reference>
<gene>
    <name evidence="1" type="ORF">TDIS_1933</name>
</gene>
<name>A0A179D1I8_9BACT</name>
<comment type="caution">
    <text evidence="1">The sequence shown here is derived from an EMBL/GenBank/DDBJ whole genome shotgun (WGS) entry which is preliminary data.</text>
</comment>
<proteinExistence type="predicted"/>